<proteinExistence type="inferred from homology"/>
<dbReference type="Gene3D" id="3.40.1000.10">
    <property type="entry name" value="Mog1/PsbP, alpha/beta/alpha sandwich"/>
    <property type="match status" value="1"/>
</dbReference>
<dbReference type="STRING" id="344612.A1CU85"/>
<dbReference type="VEuPathDB" id="FungiDB:ACLA_085690"/>
<evidence type="ECO:0000256" key="1">
    <source>
        <dbReference type="ARBA" id="ARBA00010307"/>
    </source>
</evidence>
<evidence type="ECO:0000256" key="3">
    <source>
        <dbReference type="ARBA" id="ARBA00022927"/>
    </source>
</evidence>
<dbReference type="OrthoDB" id="10255285at2759"/>
<dbReference type="PANTHER" id="PTHR15837">
    <property type="entry name" value="RAN GUANINE NUCLEOTIDE RELEASE FACTOR"/>
    <property type="match status" value="1"/>
</dbReference>
<dbReference type="SUPFAM" id="SSF55724">
    <property type="entry name" value="Mog1p/PsbP-like"/>
    <property type="match status" value="1"/>
</dbReference>
<dbReference type="GO" id="GO:0006606">
    <property type="term" value="P:protein import into nucleus"/>
    <property type="evidence" value="ECO:0007669"/>
    <property type="project" value="TreeGrafter"/>
</dbReference>
<dbReference type="RefSeq" id="XP_001268298.1">
    <property type="nucleotide sequence ID" value="XM_001268297.1"/>
</dbReference>
<dbReference type="GeneID" id="4700437"/>
<keyword evidence="3" id="KW-0653">Protein transport</keyword>
<dbReference type="GO" id="GO:0005085">
    <property type="term" value="F:guanyl-nucleotide exchange factor activity"/>
    <property type="evidence" value="ECO:0007669"/>
    <property type="project" value="TreeGrafter"/>
</dbReference>
<keyword evidence="2" id="KW-0813">Transport</keyword>
<accession>A1CU85</accession>
<protein>
    <submittedName>
        <fullName evidence="5">Ran-interacting protein Mog1, putative</fullName>
    </submittedName>
</protein>
<dbReference type="HOGENOM" id="CLU_081345_1_2_1"/>
<dbReference type="EMBL" id="DS027060">
    <property type="protein sequence ID" value="EAW06872.1"/>
    <property type="molecule type" value="Genomic_DNA"/>
</dbReference>
<dbReference type="Pfam" id="PF04603">
    <property type="entry name" value="Mog1"/>
    <property type="match status" value="1"/>
</dbReference>
<reference evidence="5 6" key="1">
    <citation type="journal article" date="2008" name="PLoS Genet.">
        <title>Genomic islands in the pathogenic filamentous fungus Aspergillus fumigatus.</title>
        <authorList>
            <person name="Fedorova N.D."/>
            <person name="Khaldi N."/>
            <person name="Joardar V.S."/>
            <person name="Maiti R."/>
            <person name="Amedeo P."/>
            <person name="Anderson M.J."/>
            <person name="Crabtree J."/>
            <person name="Silva J.C."/>
            <person name="Badger J.H."/>
            <person name="Albarraq A."/>
            <person name="Angiuoli S."/>
            <person name="Bussey H."/>
            <person name="Bowyer P."/>
            <person name="Cotty P.J."/>
            <person name="Dyer P.S."/>
            <person name="Egan A."/>
            <person name="Galens K."/>
            <person name="Fraser-Liggett C.M."/>
            <person name="Haas B.J."/>
            <person name="Inman J.M."/>
            <person name="Kent R."/>
            <person name="Lemieux S."/>
            <person name="Malavazi I."/>
            <person name="Orvis J."/>
            <person name="Roemer T."/>
            <person name="Ronning C.M."/>
            <person name="Sundaram J.P."/>
            <person name="Sutton G."/>
            <person name="Turner G."/>
            <person name="Venter J.C."/>
            <person name="White O.R."/>
            <person name="Whitty B.R."/>
            <person name="Youngman P."/>
            <person name="Wolfe K.H."/>
            <person name="Goldman G.H."/>
            <person name="Wortman J.R."/>
            <person name="Jiang B."/>
            <person name="Denning D.W."/>
            <person name="Nierman W.C."/>
        </authorList>
    </citation>
    <scope>NUCLEOTIDE SEQUENCE [LARGE SCALE GENOMIC DNA]</scope>
    <source>
        <strain evidence="6">ATCC 1007 / CBS 513.65 / DSM 816 / NCTC 3887 / NRRL 1</strain>
    </source>
</reference>
<dbReference type="GO" id="GO:0005634">
    <property type="term" value="C:nucleus"/>
    <property type="evidence" value="ECO:0007669"/>
    <property type="project" value="TreeGrafter"/>
</dbReference>
<feature type="region of interest" description="Disordered" evidence="4">
    <location>
        <begin position="127"/>
        <end position="148"/>
    </location>
</feature>
<evidence type="ECO:0000313" key="5">
    <source>
        <dbReference type="EMBL" id="EAW06872.1"/>
    </source>
</evidence>
<feature type="compositionally biased region" description="Low complexity" evidence="4">
    <location>
        <begin position="137"/>
        <end position="148"/>
    </location>
</feature>
<dbReference type="OMA" id="CHFLLVR"/>
<evidence type="ECO:0000256" key="2">
    <source>
        <dbReference type="ARBA" id="ARBA00022448"/>
    </source>
</evidence>
<dbReference type="AlphaFoldDB" id="A1CU85"/>
<dbReference type="eggNOG" id="ENOG502SBJN">
    <property type="taxonomic scope" value="Eukaryota"/>
</dbReference>
<organism evidence="5 6">
    <name type="scientific">Aspergillus clavatus (strain ATCC 1007 / CBS 513.65 / DSM 816 / NCTC 3887 / NRRL 1 / QM 1276 / 107)</name>
    <dbReference type="NCBI Taxonomy" id="344612"/>
    <lineage>
        <taxon>Eukaryota</taxon>
        <taxon>Fungi</taxon>
        <taxon>Dikarya</taxon>
        <taxon>Ascomycota</taxon>
        <taxon>Pezizomycotina</taxon>
        <taxon>Eurotiomycetes</taxon>
        <taxon>Eurotiomycetidae</taxon>
        <taxon>Eurotiales</taxon>
        <taxon>Aspergillaceae</taxon>
        <taxon>Aspergillus</taxon>
        <taxon>Aspergillus subgen. Fumigati</taxon>
    </lineage>
</organism>
<dbReference type="Proteomes" id="UP000006701">
    <property type="component" value="Unassembled WGS sequence"/>
</dbReference>
<dbReference type="PANTHER" id="PTHR15837:SF0">
    <property type="entry name" value="RAN GUANINE NUCLEOTIDE RELEASE FACTOR"/>
    <property type="match status" value="1"/>
</dbReference>
<dbReference type="GO" id="GO:0031267">
    <property type="term" value="F:small GTPase binding"/>
    <property type="evidence" value="ECO:0007669"/>
    <property type="project" value="TreeGrafter"/>
</dbReference>
<sequence>MTSFSEYAFYGGAIQGAIPTGWVDGSTLREVPDHQELFLSPSTLSNLILEINQRVTQEQALSALDEQSALRGGIPATPETIDKAAAIYHLRDLCDEDDQLQVVLAPAAVSMARIPASRAYKGVVQITSPKQQRRDTNTNTNTGRVPVSVSVGGAAAGSSIDGPRTSRVTCHYLLVRLEEQESDVLVFYNVPHEEFDLAGDPRGLSREEEVAAEGIDKMVETLEVKDWGLFA</sequence>
<name>A1CU85_ASPCL</name>
<evidence type="ECO:0000313" key="6">
    <source>
        <dbReference type="Proteomes" id="UP000006701"/>
    </source>
</evidence>
<dbReference type="KEGG" id="act:ACLA_085690"/>
<keyword evidence="6" id="KW-1185">Reference proteome</keyword>
<comment type="similarity">
    <text evidence="1">Belongs to the MOG1 family.</text>
</comment>
<dbReference type="InterPro" id="IPR007681">
    <property type="entry name" value="Mog1"/>
</dbReference>
<evidence type="ECO:0000256" key="4">
    <source>
        <dbReference type="SAM" id="MobiDB-lite"/>
    </source>
</evidence>
<dbReference type="InterPro" id="IPR016123">
    <property type="entry name" value="Mog1/PsbP_a/b/a-sand"/>
</dbReference>
<gene>
    <name evidence="5" type="ORF">ACLA_085690</name>
</gene>